<dbReference type="SUPFAM" id="SSF53850">
    <property type="entry name" value="Periplasmic binding protein-like II"/>
    <property type="match status" value="1"/>
</dbReference>
<dbReference type="RefSeq" id="WP_072840415.1">
    <property type="nucleotide sequence ID" value="NZ_FQVF01000013.1"/>
</dbReference>
<evidence type="ECO:0000256" key="2">
    <source>
        <dbReference type="ARBA" id="ARBA00023015"/>
    </source>
</evidence>
<dbReference type="InterPro" id="IPR036390">
    <property type="entry name" value="WH_DNA-bd_sf"/>
</dbReference>
<evidence type="ECO:0000256" key="3">
    <source>
        <dbReference type="ARBA" id="ARBA00023125"/>
    </source>
</evidence>
<dbReference type="Proteomes" id="UP000184517">
    <property type="component" value="Unassembled WGS sequence"/>
</dbReference>
<keyword evidence="7" id="KW-1185">Reference proteome</keyword>
<gene>
    <name evidence="6" type="ORF">SAMN02745753_02926</name>
</gene>
<accession>A0A1M5FPD8</accession>
<keyword evidence="2" id="KW-0805">Transcription regulation</keyword>
<protein>
    <submittedName>
        <fullName evidence="6">DNA-binding transcriptional regulator, LysR family</fullName>
    </submittedName>
</protein>
<dbReference type="GO" id="GO:0003700">
    <property type="term" value="F:DNA-binding transcription factor activity"/>
    <property type="evidence" value="ECO:0007669"/>
    <property type="project" value="InterPro"/>
</dbReference>
<proteinExistence type="inferred from homology"/>
<evidence type="ECO:0000313" key="7">
    <source>
        <dbReference type="Proteomes" id="UP000184517"/>
    </source>
</evidence>
<dbReference type="InterPro" id="IPR000847">
    <property type="entry name" value="LysR_HTH_N"/>
</dbReference>
<dbReference type="InterPro" id="IPR005119">
    <property type="entry name" value="LysR_subst-bd"/>
</dbReference>
<dbReference type="InterPro" id="IPR036388">
    <property type="entry name" value="WH-like_DNA-bd_sf"/>
</dbReference>
<organism evidence="6 7">
    <name type="scientific">Marinomonas polaris DSM 16579</name>
    <dbReference type="NCBI Taxonomy" id="1122206"/>
    <lineage>
        <taxon>Bacteria</taxon>
        <taxon>Pseudomonadati</taxon>
        <taxon>Pseudomonadota</taxon>
        <taxon>Gammaproteobacteria</taxon>
        <taxon>Oceanospirillales</taxon>
        <taxon>Oceanospirillaceae</taxon>
        <taxon>Marinomonas</taxon>
    </lineage>
</organism>
<comment type="similarity">
    <text evidence="1">Belongs to the LysR transcriptional regulatory family.</text>
</comment>
<sequence>MSHFSFSTFCNWIKFRHLYLLDSLGRTKNMHLTAQQMNLSQPAVSKMLKEIEGLLGFEVFDRLPRSMVPTTLGEHVIRYAHMTLNDANGFVEQITSLHKGGHGYLKVGGIFAATSAVLPEAIMEIKKRSPLLNVEVVEQTSGNLMKMLEEKTLDLAIGRFSEQGQQQNFDFTPLAPEKFCLVANSSHPLSGEETVSLEKLFEWPWLLYPKGTPIRDRMEESFAKAGVALPQDIVVTISVQTFLELLQRGPMIGMLPTVMVKPHVESGVLTVLKTPLDLVPQYYGILTRKNEALVGPALEFANILQHNAQQILAAEKQPIDIV</sequence>
<dbReference type="PANTHER" id="PTHR30419:SF8">
    <property type="entry name" value="NITROGEN ASSIMILATION TRANSCRIPTIONAL ACTIVATOR-RELATED"/>
    <property type="match status" value="1"/>
</dbReference>
<reference evidence="7" key="1">
    <citation type="submission" date="2016-11" db="EMBL/GenBank/DDBJ databases">
        <authorList>
            <person name="Varghese N."/>
            <person name="Submissions S."/>
        </authorList>
    </citation>
    <scope>NUCLEOTIDE SEQUENCE [LARGE SCALE GENOMIC DNA]</scope>
    <source>
        <strain evidence="7">DSM 16579</strain>
    </source>
</reference>
<dbReference type="Gene3D" id="3.40.190.290">
    <property type="match status" value="1"/>
</dbReference>
<dbReference type="GO" id="GO:0005829">
    <property type="term" value="C:cytosol"/>
    <property type="evidence" value="ECO:0007669"/>
    <property type="project" value="TreeGrafter"/>
</dbReference>
<name>A0A1M5FPD8_9GAMM</name>
<dbReference type="OrthoDB" id="5914299at2"/>
<dbReference type="Pfam" id="PF03466">
    <property type="entry name" value="LysR_substrate"/>
    <property type="match status" value="1"/>
</dbReference>
<dbReference type="Pfam" id="PF00126">
    <property type="entry name" value="HTH_1"/>
    <property type="match status" value="1"/>
</dbReference>
<dbReference type="Gene3D" id="1.10.10.10">
    <property type="entry name" value="Winged helix-like DNA-binding domain superfamily/Winged helix DNA-binding domain"/>
    <property type="match status" value="1"/>
</dbReference>
<evidence type="ECO:0000256" key="4">
    <source>
        <dbReference type="ARBA" id="ARBA00023163"/>
    </source>
</evidence>
<dbReference type="GO" id="GO:0003677">
    <property type="term" value="F:DNA binding"/>
    <property type="evidence" value="ECO:0007669"/>
    <property type="project" value="UniProtKB-KW"/>
</dbReference>
<keyword evidence="3 6" id="KW-0238">DNA-binding</keyword>
<keyword evidence="4" id="KW-0804">Transcription</keyword>
<dbReference type="PROSITE" id="PS50931">
    <property type="entry name" value="HTH_LYSR"/>
    <property type="match status" value="1"/>
</dbReference>
<evidence type="ECO:0000259" key="5">
    <source>
        <dbReference type="PROSITE" id="PS50931"/>
    </source>
</evidence>
<dbReference type="STRING" id="1122206.SAMN02745753_02926"/>
<dbReference type="InterPro" id="IPR050950">
    <property type="entry name" value="HTH-type_LysR_regulators"/>
</dbReference>
<dbReference type="PANTHER" id="PTHR30419">
    <property type="entry name" value="HTH-TYPE TRANSCRIPTIONAL REGULATOR YBHD"/>
    <property type="match status" value="1"/>
</dbReference>
<dbReference type="AlphaFoldDB" id="A0A1M5FPD8"/>
<dbReference type="EMBL" id="FQVF01000013">
    <property type="protein sequence ID" value="SHF93368.1"/>
    <property type="molecule type" value="Genomic_DNA"/>
</dbReference>
<evidence type="ECO:0000313" key="6">
    <source>
        <dbReference type="EMBL" id="SHF93368.1"/>
    </source>
</evidence>
<dbReference type="SUPFAM" id="SSF46785">
    <property type="entry name" value="Winged helix' DNA-binding domain"/>
    <property type="match status" value="1"/>
</dbReference>
<feature type="domain" description="HTH lysR-type" evidence="5">
    <location>
        <begin position="13"/>
        <end position="70"/>
    </location>
</feature>
<evidence type="ECO:0000256" key="1">
    <source>
        <dbReference type="ARBA" id="ARBA00009437"/>
    </source>
</evidence>